<evidence type="ECO:0000313" key="2">
    <source>
        <dbReference type="Proteomes" id="UP000006062"/>
    </source>
</evidence>
<dbReference type="Proteomes" id="UP000006062">
    <property type="component" value="Chromosome"/>
</dbReference>
<dbReference type="HOGENOM" id="CLU_116670_0_1_6"/>
<dbReference type="InterPro" id="IPR002636">
    <property type="entry name" value="DUF29"/>
</dbReference>
<dbReference type="KEGG" id="tvi:Thivi_1002"/>
<name>I3Y7R5_THIV6</name>
<dbReference type="PANTHER" id="PTHR34235">
    <property type="entry name" value="SLR1203 PROTEIN-RELATED"/>
    <property type="match status" value="1"/>
</dbReference>
<proteinExistence type="predicted"/>
<reference evidence="1 2" key="1">
    <citation type="submission" date="2012-06" db="EMBL/GenBank/DDBJ databases">
        <title>Complete sequence of Thiocystis violascens DSM 198.</title>
        <authorList>
            <consortium name="US DOE Joint Genome Institute"/>
            <person name="Lucas S."/>
            <person name="Han J."/>
            <person name="Lapidus A."/>
            <person name="Cheng J.-F."/>
            <person name="Goodwin L."/>
            <person name="Pitluck S."/>
            <person name="Peters L."/>
            <person name="Ovchinnikova G."/>
            <person name="Teshima H."/>
            <person name="Detter J.C."/>
            <person name="Han C."/>
            <person name="Tapia R."/>
            <person name="Land M."/>
            <person name="Hauser L."/>
            <person name="Kyrpides N."/>
            <person name="Ivanova N."/>
            <person name="Pagani I."/>
            <person name="Vogl K."/>
            <person name="Liu Z."/>
            <person name="Frigaard N.-U."/>
            <person name="Bryant D."/>
            <person name="Woyke T."/>
        </authorList>
    </citation>
    <scope>NUCLEOTIDE SEQUENCE [LARGE SCALE GENOMIC DNA]</scope>
    <source>
        <strain evidence="2">ATCC 17096 / DSM 198 / 6111</strain>
    </source>
</reference>
<gene>
    <name evidence="1" type="ordered locus">Thivi_1002</name>
</gene>
<dbReference type="Gene3D" id="1.20.1220.20">
    <property type="entry name" value="Uncharcterised protein PF01724"/>
    <property type="match status" value="1"/>
</dbReference>
<sequence length="178" mass="19682">MNGLTLRGLGFAVSPNHGDTATMTATAYDDDIIAWADEQARLLRAGRFAQLDIAHIAEEIEDVGKSERRELASRMALLLAHLLKWRHQPARQGNSWRRTIKEQRNALALCIKNTPSLKVSLDDADWWAGVWSDAVAKASEETGLDDFPESCPWRVDAILDTDWFLPALAGSERASVGG</sequence>
<keyword evidence="2" id="KW-1185">Reference proteome</keyword>
<dbReference type="Pfam" id="PF01724">
    <property type="entry name" value="DUF29"/>
    <property type="match status" value="1"/>
</dbReference>
<evidence type="ECO:0000313" key="1">
    <source>
        <dbReference type="EMBL" id="AFL73033.1"/>
    </source>
</evidence>
<organism evidence="1 2">
    <name type="scientific">Thiocystis violascens (strain ATCC 17096 / DSM 198 / 6111)</name>
    <name type="common">Chromatium violascens</name>
    <dbReference type="NCBI Taxonomy" id="765911"/>
    <lineage>
        <taxon>Bacteria</taxon>
        <taxon>Pseudomonadati</taxon>
        <taxon>Pseudomonadota</taxon>
        <taxon>Gammaproteobacteria</taxon>
        <taxon>Chromatiales</taxon>
        <taxon>Chromatiaceae</taxon>
        <taxon>Thiocystis</taxon>
    </lineage>
</organism>
<dbReference type="EMBL" id="CP003154">
    <property type="protein sequence ID" value="AFL73033.1"/>
    <property type="molecule type" value="Genomic_DNA"/>
</dbReference>
<dbReference type="STRING" id="765911.Thivi_1002"/>
<dbReference type="eggNOG" id="COG0639">
    <property type="taxonomic scope" value="Bacteria"/>
</dbReference>
<accession>I3Y7R5</accession>
<evidence type="ECO:0008006" key="3">
    <source>
        <dbReference type="Google" id="ProtNLM"/>
    </source>
</evidence>
<protein>
    <recommendedName>
        <fullName evidence="3">DUF29 domain-containing protein</fullName>
    </recommendedName>
</protein>
<dbReference type="AlphaFoldDB" id="I3Y7R5"/>